<reference evidence="1" key="1">
    <citation type="submission" date="2022-08" db="EMBL/GenBank/DDBJ databases">
        <title>Genome Sequence of Lecanicillium fungicola.</title>
        <authorList>
            <person name="Buettner E."/>
        </authorList>
    </citation>
    <scope>NUCLEOTIDE SEQUENCE</scope>
    <source>
        <strain evidence="1">Babe33</strain>
    </source>
</reference>
<name>A0ACC1NHS0_9HYPO</name>
<accession>A0ACC1NHS0</accession>
<dbReference type="Proteomes" id="UP001143910">
    <property type="component" value="Unassembled WGS sequence"/>
</dbReference>
<gene>
    <name evidence="1" type="ORF">NQ176_g3832</name>
</gene>
<sequence length="598" mass="67366">MLAAFVAFISKQHPRQRRISVTKPHTSLTPKAAIQPSRSKEEKDEEKVMKIVFPFSGYPEDLSLTGCSENEIRAALDAINGKGLALNLDHPLGRAATIRGIRSHLDYARGPEITSLCTGEERIKNPDFVRARNARLIMSNQIPTSEELGVIGETVHDDPETTGVPYCIWHPEFATEDTYRDLALRYPVMRYQVGRACAAAGLDQLYDKLGLLPDVSIAEEARESKTPGGRRIYEKVMSAPVRYAIMNDYTRSINAVNPKSPAFLNGDTNVLHTLEYSCYPAFEAHHHSPGARGQFFLCITETKGIKVDTDGEGPSVKLNYEELQLLYTPLPLDLPTLNKTLLIEMAAYNGDVDRYARLVRPYMSMLEAEAVCVVRGIHHSPLFARFWALQLDQDTQLAKRIIAYHRTDIQKAILARRIMSNDRSLFENGWDPSTPQPYMIWWPQKPHPHTLVDLFTVAPTMRETAIVASIMCDYEGNFEYLDYTPTDAIYLAARESSNPMYMKAVLERAEELGIDVSSRYGDVERPYAHQPEAWIMAEIEPSEQGYVCGTRYDGVVVEGGQDPLHTLPSASLRNLHRLIWLLPLGPDEAIYFAYSQAK</sequence>
<evidence type="ECO:0000313" key="1">
    <source>
        <dbReference type="EMBL" id="KAJ2978406.1"/>
    </source>
</evidence>
<organism evidence="1 2">
    <name type="scientific">Zarea fungicola</name>
    <dbReference type="NCBI Taxonomy" id="93591"/>
    <lineage>
        <taxon>Eukaryota</taxon>
        <taxon>Fungi</taxon>
        <taxon>Dikarya</taxon>
        <taxon>Ascomycota</taxon>
        <taxon>Pezizomycotina</taxon>
        <taxon>Sordariomycetes</taxon>
        <taxon>Hypocreomycetidae</taxon>
        <taxon>Hypocreales</taxon>
        <taxon>Cordycipitaceae</taxon>
        <taxon>Zarea</taxon>
    </lineage>
</organism>
<keyword evidence="2" id="KW-1185">Reference proteome</keyword>
<dbReference type="EMBL" id="JANJQO010000378">
    <property type="protein sequence ID" value="KAJ2978406.1"/>
    <property type="molecule type" value="Genomic_DNA"/>
</dbReference>
<proteinExistence type="predicted"/>
<comment type="caution">
    <text evidence="1">The sequence shown here is derived from an EMBL/GenBank/DDBJ whole genome shotgun (WGS) entry which is preliminary data.</text>
</comment>
<protein>
    <submittedName>
        <fullName evidence="1">Uncharacterized protein</fullName>
    </submittedName>
</protein>
<evidence type="ECO:0000313" key="2">
    <source>
        <dbReference type="Proteomes" id="UP001143910"/>
    </source>
</evidence>